<proteinExistence type="predicted"/>
<evidence type="ECO:0000313" key="2">
    <source>
        <dbReference type="Proteomes" id="UP000031668"/>
    </source>
</evidence>
<keyword evidence="2" id="KW-1185">Reference proteome</keyword>
<dbReference type="EMBL" id="JWZT01003209">
    <property type="protein sequence ID" value="KII67396.1"/>
    <property type="molecule type" value="Genomic_DNA"/>
</dbReference>
<reference evidence="1 2" key="1">
    <citation type="journal article" date="2014" name="Genome Biol. Evol.">
        <title>The genome of the myxosporean Thelohanellus kitauei shows adaptations to nutrient acquisition within its fish host.</title>
        <authorList>
            <person name="Yang Y."/>
            <person name="Xiong J."/>
            <person name="Zhou Z."/>
            <person name="Huo F."/>
            <person name="Miao W."/>
            <person name="Ran C."/>
            <person name="Liu Y."/>
            <person name="Zhang J."/>
            <person name="Feng J."/>
            <person name="Wang M."/>
            <person name="Wang M."/>
            <person name="Wang L."/>
            <person name="Yao B."/>
        </authorList>
    </citation>
    <scope>NUCLEOTIDE SEQUENCE [LARGE SCALE GENOMIC DNA]</scope>
    <source>
        <strain evidence="1">Wuqing</strain>
    </source>
</reference>
<comment type="caution">
    <text evidence="1">The sequence shown here is derived from an EMBL/GenBank/DDBJ whole genome shotgun (WGS) entry which is preliminary data.</text>
</comment>
<gene>
    <name evidence="1" type="ORF">RF11_02458</name>
</gene>
<name>A0A0C2MJP0_THEKT</name>
<dbReference type="AlphaFoldDB" id="A0A0C2MJP0"/>
<dbReference type="Proteomes" id="UP000031668">
    <property type="component" value="Unassembled WGS sequence"/>
</dbReference>
<organism evidence="1 2">
    <name type="scientific">Thelohanellus kitauei</name>
    <name type="common">Myxosporean</name>
    <dbReference type="NCBI Taxonomy" id="669202"/>
    <lineage>
        <taxon>Eukaryota</taxon>
        <taxon>Metazoa</taxon>
        <taxon>Cnidaria</taxon>
        <taxon>Myxozoa</taxon>
        <taxon>Myxosporea</taxon>
        <taxon>Bivalvulida</taxon>
        <taxon>Platysporina</taxon>
        <taxon>Myxobolidae</taxon>
        <taxon>Thelohanellus</taxon>
    </lineage>
</organism>
<sequence>MDKSEVYLDMLFWSLPHIRNIATHNPLARLKDRSTYYESELVCQFHLLLKYKSFTKNDISFLNSRARWYYENCDKNKSILYPSQVKRISLLFAMVPEEMKGLLEWNGPCC</sequence>
<protein>
    <submittedName>
        <fullName evidence="1">Uncharacterized protein</fullName>
    </submittedName>
</protein>
<accession>A0A0C2MJP0</accession>
<evidence type="ECO:0000313" key="1">
    <source>
        <dbReference type="EMBL" id="KII67396.1"/>
    </source>
</evidence>